<dbReference type="Pfam" id="PF00619">
    <property type="entry name" value="CARD"/>
    <property type="match status" value="1"/>
</dbReference>
<dbReference type="Gene3D" id="1.10.533.10">
    <property type="entry name" value="Death Domain, Fas"/>
    <property type="match status" value="1"/>
</dbReference>
<protein>
    <submittedName>
        <fullName evidence="4">Uncharacterized protein LOC112041699</fullName>
    </submittedName>
</protein>
<dbReference type="KEGG" id="lak:112041699"/>
<dbReference type="InterPro" id="IPR011029">
    <property type="entry name" value="DEATH-like_dom_sf"/>
</dbReference>
<dbReference type="OrthoDB" id="6274940at2759"/>
<accession>A0A1S3IBT4</accession>
<dbReference type="GO" id="GO:0042981">
    <property type="term" value="P:regulation of apoptotic process"/>
    <property type="evidence" value="ECO:0007669"/>
    <property type="project" value="InterPro"/>
</dbReference>
<reference evidence="4" key="1">
    <citation type="journal article" date="2015" name="Nat. Commun.">
        <title>The Lingula genome provides insights into brachiopod evolution and the origin of phosphate biomineralization.</title>
        <authorList>
            <person name="Luo Y.J."/>
            <person name="Takeuchi T."/>
            <person name="Koyanagi R."/>
            <person name="Yamada L."/>
            <person name="Kanda M."/>
            <person name="Khalturina M."/>
            <person name="Fujie M."/>
            <person name="Yamasaki S.I."/>
            <person name="Endo K."/>
            <person name="Satoh N."/>
        </authorList>
    </citation>
    <scope>NUCLEOTIDE SEQUENCE</scope>
</reference>
<dbReference type="InParanoid" id="A0A1S3IBT4"/>
<feature type="region of interest" description="Disordered" evidence="1">
    <location>
        <begin position="200"/>
        <end position="252"/>
    </location>
</feature>
<dbReference type="CDD" id="cd01671">
    <property type="entry name" value="CARD"/>
    <property type="match status" value="1"/>
</dbReference>
<dbReference type="InterPro" id="IPR001315">
    <property type="entry name" value="CARD"/>
</dbReference>
<evidence type="ECO:0000259" key="2">
    <source>
        <dbReference type="PROSITE" id="PS50209"/>
    </source>
</evidence>
<organism evidence="3 4">
    <name type="scientific">Lingula anatina</name>
    <name type="common">Brachiopod</name>
    <name type="synonym">Lingula unguis</name>
    <dbReference type="NCBI Taxonomy" id="7574"/>
    <lineage>
        <taxon>Eukaryota</taxon>
        <taxon>Metazoa</taxon>
        <taxon>Spiralia</taxon>
        <taxon>Lophotrochozoa</taxon>
        <taxon>Brachiopoda</taxon>
        <taxon>Linguliformea</taxon>
        <taxon>Lingulata</taxon>
        <taxon>Lingulida</taxon>
        <taxon>Linguloidea</taxon>
        <taxon>Lingulidae</taxon>
        <taxon>Lingula</taxon>
    </lineage>
</organism>
<keyword evidence="3" id="KW-1185">Reference proteome</keyword>
<gene>
    <name evidence="4" type="primary">LOC112041699</name>
</gene>
<dbReference type="SUPFAM" id="SSF47986">
    <property type="entry name" value="DEATH domain"/>
    <property type="match status" value="1"/>
</dbReference>
<feature type="compositionally biased region" description="Basic and acidic residues" evidence="1">
    <location>
        <begin position="215"/>
        <end position="231"/>
    </location>
</feature>
<reference evidence="4" key="2">
    <citation type="submission" date="2025-08" db="UniProtKB">
        <authorList>
            <consortium name="RefSeq"/>
        </authorList>
    </citation>
    <scope>IDENTIFICATION</scope>
</reference>
<dbReference type="PROSITE" id="PS50209">
    <property type="entry name" value="CARD"/>
    <property type="match status" value="1"/>
</dbReference>
<proteinExistence type="predicted"/>
<sequence length="369" mass="41581">MLMKQLTSQRELVEKLDSEPLFEYLVQNGVLEKGVVDEIKKEKSAAKVNLALLRHLENSTPKEFGLFMNGLRQTGQHELANLLDDGKRIRPSGSPDFMGKGRQKGQVTIKILVNGVKIDPSKEPGLSCSKREWLHLEDIKPESKPLPRTRSIELMEIQDIREDQKSVKKKSSKCLCFCFMRSFTKGSKKERKRTESYSAYVVGNGNNHSVPPGGQKDKTGNEGKNGAHPDTDGAITNGNGQITNRNQPPKTVDPALKKVFENKSELFYKEVQEASCQTHVDFVKYLEQMRGILFMQINTDSDLSVICICMKLSQLTQLKQDWRNGNLLKDVESCLVNDTILQVIGAKGLKLQVELQEEELNFAEQELST</sequence>
<feature type="domain" description="CARD" evidence="2">
    <location>
        <begin position="1"/>
        <end position="86"/>
    </location>
</feature>
<feature type="compositionally biased region" description="Polar residues" evidence="1">
    <location>
        <begin position="234"/>
        <end position="249"/>
    </location>
</feature>
<name>A0A1S3IBT4_LINAN</name>
<dbReference type="AlphaFoldDB" id="A0A1S3IBT4"/>
<dbReference type="RefSeq" id="XP_023931052.1">
    <property type="nucleotide sequence ID" value="XM_024075284.1"/>
</dbReference>
<dbReference type="Proteomes" id="UP000085678">
    <property type="component" value="Unplaced"/>
</dbReference>
<evidence type="ECO:0000313" key="4">
    <source>
        <dbReference type="RefSeq" id="XP_023931052.1"/>
    </source>
</evidence>
<evidence type="ECO:0000256" key="1">
    <source>
        <dbReference type="SAM" id="MobiDB-lite"/>
    </source>
</evidence>
<dbReference type="GeneID" id="112041699"/>
<evidence type="ECO:0000313" key="3">
    <source>
        <dbReference type="Proteomes" id="UP000085678"/>
    </source>
</evidence>